<dbReference type="PROSITE" id="PS51419">
    <property type="entry name" value="RAB"/>
    <property type="match status" value="1"/>
</dbReference>
<dbReference type="InterPro" id="IPR001806">
    <property type="entry name" value="Small_GTPase"/>
</dbReference>
<dbReference type="STRING" id="71784.A0A1Y2BCH6"/>
<dbReference type="PANTHER" id="PTHR47977">
    <property type="entry name" value="RAS-RELATED PROTEIN RAB"/>
    <property type="match status" value="1"/>
</dbReference>
<dbReference type="Gene3D" id="3.40.50.300">
    <property type="entry name" value="P-loop containing nucleotide triphosphate hydrolases"/>
    <property type="match status" value="1"/>
</dbReference>
<dbReference type="SUPFAM" id="SSF52540">
    <property type="entry name" value="P-loop containing nucleoside triphosphate hydrolases"/>
    <property type="match status" value="1"/>
</dbReference>
<dbReference type="SMART" id="SM00175">
    <property type="entry name" value="RAB"/>
    <property type="match status" value="1"/>
</dbReference>
<evidence type="ECO:0000256" key="5">
    <source>
        <dbReference type="ARBA" id="ARBA00022927"/>
    </source>
</evidence>
<keyword evidence="4" id="KW-0547">Nucleotide-binding</keyword>
<keyword evidence="6" id="KW-0342">GTP-binding</keyword>
<dbReference type="PRINTS" id="PR00449">
    <property type="entry name" value="RASTRNSFRMNG"/>
</dbReference>
<dbReference type="AlphaFoldDB" id="A0A1Y2BCH6"/>
<dbReference type="InterPro" id="IPR005225">
    <property type="entry name" value="Small_GTP-bd"/>
</dbReference>
<name>A0A1Y2BCH6_9TREE</name>
<organism evidence="9 10">
    <name type="scientific">Naematelia encephala</name>
    <dbReference type="NCBI Taxonomy" id="71784"/>
    <lineage>
        <taxon>Eukaryota</taxon>
        <taxon>Fungi</taxon>
        <taxon>Dikarya</taxon>
        <taxon>Basidiomycota</taxon>
        <taxon>Agaricomycotina</taxon>
        <taxon>Tremellomycetes</taxon>
        <taxon>Tremellales</taxon>
        <taxon>Naemateliaceae</taxon>
        <taxon>Naematelia</taxon>
    </lineage>
</organism>
<dbReference type="Pfam" id="PF00071">
    <property type="entry name" value="Ras"/>
    <property type="match status" value="1"/>
</dbReference>
<dbReference type="PROSITE" id="PS51417">
    <property type="entry name" value="ARF"/>
    <property type="match status" value="1"/>
</dbReference>
<keyword evidence="7" id="KW-0449">Lipoprotein</keyword>
<dbReference type="PROSITE" id="PS51421">
    <property type="entry name" value="RAS"/>
    <property type="match status" value="1"/>
</dbReference>
<dbReference type="OrthoDB" id="9989112at2759"/>
<evidence type="ECO:0000256" key="2">
    <source>
        <dbReference type="ARBA" id="ARBA00022448"/>
    </source>
</evidence>
<evidence type="ECO:0000256" key="1">
    <source>
        <dbReference type="ARBA" id="ARBA00006270"/>
    </source>
</evidence>
<dbReference type="SMART" id="SM00174">
    <property type="entry name" value="RHO"/>
    <property type="match status" value="1"/>
</dbReference>
<dbReference type="SMART" id="SM00173">
    <property type="entry name" value="RAS"/>
    <property type="match status" value="1"/>
</dbReference>
<keyword evidence="10" id="KW-1185">Reference proteome</keyword>
<evidence type="ECO:0000256" key="7">
    <source>
        <dbReference type="ARBA" id="ARBA00023288"/>
    </source>
</evidence>
<dbReference type="InParanoid" id="A0A1Y2BCH6"/>
<dbReference type="GO" id="GO:0003924">
    <property type="term" value="F:GTPase activity"/>
    <property type="evidence" value="ECO:0007669"/>
    <property type="project" value="InterPro"/>
</dbReference>
<dbReference type="FunFam" id="3.40.50.300:FF:001312">
    <property type="entry name" value="Ras-related protein Rab-18"/>
    <property type="match status" value="1"/>
</dbReference>
<keyword evidence="3" id="KW-0488">Methylation</keyword>
<evidence type="ECO:0000256" key="4">
    <source>
        <dbReference type="ARBA" id="ARBA00022741"/>
    </source>
</evidence>
<reference evidence="9 10" key="1">
    <citation type="submission" date="2016-07" db="EMBL/GenBank/DDBJ databases">
        <title>Pervasive Adenine N6-methylation of Active Genes in Fungi.</title>
        <authorList>
            <consortium name="DOE Joint Genome Institute"/>
            <person name="Mondo S.J."/>
            <person name="Dannebaum R.O."/>
            <person name="Kuo R.C."/>
            <person name="Labutti K."/>
            <person name="Haridas S."/>
            <person name="Kuo A."/>
            <person name="Salamov A."/>
            <person name="Ahrendt S.R."/>
            <person name="Lipzen A."/>
            <person name="Sullivan W."/>
            <person name="Andreopoulos W.B."/>
            <person name="Clum A."/>
            <person name="Lindquist E."/>
            <person name="Daum C."/>
            <person name="Ramamoorthy G.K."/>
            <person name="Gryganskyi A."/>
            <person name="Culley D."/>
            <person name="Magnuson J.K."/>
            <person name="James T.Y."/>
            <person name="O'Malley M.A."/>
            <person name="Stajich J.E."/>
            <person name="Spatafora J.W."/>
            <person name="Visel A."/>
            <person name="Grigoriev I.V."/>
        </authorList>
    </citation>
    <scope>NUCLEOTIDE SEQUENCE [LARGE SCALE GENOMIC DNA]</scope>
    <source>
        <strain evidence="9 10">68-887.2</strain>
    </source>
</reference>
<dbReference type="InterPro" id="IPR050227">
    <property type="entry name" value="Rab"/>
</dbReference>
<sequence>MPELPSNLKLLLIGNSSVGKSSLLLRFTDDDFISEEETAATIGVDFKVKSITLDGHKYRLSIWDTAGQERFRTLTSSYYRGAQGVILVYDTTSRATFDELLKWFKEIDTYCSEGVVKMVVGNKVDKEFSRQVTTEEGRAFAHRMGTLFIECSAKTKVGVEEAFKELVARVS</sequence>
<dbReference type="EMBL" id="MCFC01000010">
    <property type="protein sequence ID" value="ORY32240.1"/>
    <property type="molecule type" value="Genomic_DNA"/>
</dbReference>
<dbReference type="GO" id="GO:0005525">
    <property type="term" value="F:GTP binding"/>
    <property type="evidence" value="ECO:0007669"/>
    <property type="project" value="UniProtKB-KW"/>
</dbReference>
<evidence type="ECO:0000256" key="8">
    <source>
        <dbReference type="ARBA" id="ARBA00023289"/>
    </source>
</evidence>
<comment type="similarity">
    <text evidence="1">Belongs to the small GTPase superfamily. Rab family.</text>
</comment>
<keyword evidence="8" id="KW-0636">Prenylation</keyword>
<evidence type="ECO:0000256" key="3">
    <source>
        <dbReference type="ARBA" id="ARBA00022481"/>
    </source>
</evidence>
<protein>
    <submittedName>
        <fullName evidence="9">Small GTPase superfamily</fullName>
    </submittedName>
</protein>
<evidence type="ECO:0000313" key="9">
    <source>
        <dbReference type="EMBL" id="ORY32240.1"/>
    </source>
</evidence>
<evidence type="ECO:0000256" key="6">
    <source>
        <dbReference type="ARBA" id="ARBA00023134"/>
    </source>
</evidence>
<gene>
    <name evidence="9" type="ORF">BCR39DRAFT_523521</name>
</gene>
<keyword evidence="2" id="KW-0813">Transport</keyword>
<comment type="caution">
    <text evidence="9">The sequence shown here is derived from an EMBL/GenBank/DDBJ whole genome shotgun (WGS) entry which is preliminary data.</text>
</comment>
<dbReference type="GO" id="GO:0015031">
    <property type="term" value="P:protein transport"/>
    <property type="evidence" value="ECO:0007669"/>
    <property type="project" value="UniProtKB-KW"/>
</dbReference>
<evidence type="ECO:0000313" key="10">
    <source>
        <dbReference type="Proteomes" id="UP000193986"/>
    </source>
</evidence>
<keyword evidence="5" id="KW-0653">Protein transport</keyword>
<accession>A0A1Y2BCH6</accession>
<proteinExistence type="inferred from homology"/>
<dbReference type="InterPro" id="IPR027417">
    <property type="entry name" value="P-loop_NTPase"/>
</dbReference>
<dbReference type="CDD" id="cd01863">
    <property type="entry name" value="Rab18"/>
    <property type="match status" value="1"/>
</dbReference>
<dbReference type="Proteomes" id="UP000193986">
    <property type="component" value="Unassembled WGS sequence"/>
</dbReference>
<dbReference type="NCBIfam" id="TIGR00231">
    <property type="entry name" value="small_GTP"/>
    <property type="match status" value="1"/>
</dbReference>
<dbReference type="PROSITE" id="PS51420">
    <property type="entry name" value="RHO"/>
    <property type="match status" value="1"/>
</dbReference>